<evidence type="ECO:0000313" key="3">
    <source>
        <dbReference type="Proteomes" id="UP000724149"/>
    </source>
</evidence>
<keyword evidence="3" id="KW-1185">Reference proteome</keyword>
<proteinExistence type="predicted"/>
<feature type="region of interest" description="Disordered" evidence="1">
    <location>
        <begin position="170"/>
        <end position="220"/>
    </location>
</feature>
<protein>
    <submittedName>
        <fullName evidence="2">Uncharacterized protein</fullName>
    </submittedName>
</protein>
<feature type="compositionally biased region" description="Acidic residues" evidence="1">
    <location>
        <begin position="193"/>
        <end position="207"/>
    </location>
</feature>
<feature type="compositionally biased region" description="Polar residues" evidence="1">
    <location>
        <begin position="177"/>
        <end position="189"/>
    </location>
</feature>
<evidence type="ECO:0000313" key="2">
    <source>
        <dbReference type="EMBL" id="MBM6923912.1"/>
    </source>
</evidence>
<dbReference type="Proteomes" id="UP000724149">
    <property type="component" value="Unassembled WGS sequence"/>
</dbReference>
<evidence type="ECO:0000256" key="1">
    <source>
        <dbReference type="SAM" id="MobiDB-lite"/>
    </source>
</evidence>
<reference evidence="2 3" key="1">
    <citation type="journal article" date="2021" name="Sci. Rep.">
        <title>The distribution of antibiotic resistance genes in chicken gut microbiota commensals.</title>
        <authorList>
            <person name="Juricova H."/>
            <person name="Matiasovicova J."/>
            <person name="Kubasova T."/>
            <person name="Cejkova D."/>
            <person name="Rychlik I."/>
        </authorList>
    </citation>
    <scope>NUCLEOTIDE SEQUENCE [LARGE SCALE GENOMIC DNA]</scope>
    <source>
        <strain evidence="2 3">An564</strain>
    </source>
</reference>
<dbReference type="RefSeq" id="WP_204721534.1">
    <property type="nucleotide sequence ID" value="NZ_JACSNR010000009.1"/>
</dbReference>
<organism evidence="2 3">
    <name type="scientific">Hydrogenoanaerobacterium saccharovorans</name>
    <dbReference type="NCBI Taxonomy" id="474960"/>
    <lineage>
        <taxon>Bacteria</taxon>
        <taxon>Bacillati</taxon>
        <taxon>Bacillota</taxon>
        <taxon>Clostridia</taxon>
        <taxon>Eubacteriales</taxon>
        <taxon>Oscillospiraceae</taxon>
        <taxon>Hydrogenoanaerobacterium</taxon>
    </lineage>
</organism>
<sequence length="305" mass="31612">MRRAAPCELEDGADIVLTSQLTISNAVTIKAGTNAKIRAEGTMRSFGDSIVTVSGVSANFENVAIDAGDQAEYALIYTDGASGTLTGVTVSGGTGSDLLVDGANVTLGSGTSAGQTELAKTGSGTPKLAVQSGSSTKVWVDHDTYTALGMSEDGLEEQLAALVSSESGTVEAVVGTQPGSSAENGTPVTVQPDDADGGDEDDGEESQPEEKTSRTGGDYFGNQKWAELKAQIAKAEDGDTLEMSGTGLPWFPSSVARALKGKDVTLEIRKNGVTYTLNGQKIGPITKIWYNFDENLETTLQPVEE</sequence>
<accession>A0ABS2GNB6</accession>
<gene>
    <name evidence="2" type="ORF">H9X81_09465</name>
</gene>
<dbReference type="EMBL" id="JACSNR010000009">
    <property type="protein sequence ID" value="MBM6923912.1"/>
    <property type="molecule type" value="Genomic_DNA"/>
</dbReference>
<name>A0ABS2GNB6_9FIRM</name>
<comment type="caution">
    <text evidence="2">The sequence shown here is derived from an EMBL/GenBank/DDBJ whole genome shotgun (WGS) entry which is preliminary data.</text>
</comment>